<evidence type="ECO:0000259" key="1">
    <source>
        <dbReference type="PROSITE" id="PS51186"/>
    </source>
</evidence>
<accession>A0ABT8LAF6</accession>
<sequence>MKPIESLKTPRTTIRRLQPADQKGLTELLCDKSVTQHMAFPDEMLTKEGVTNLLEMTISAYESERPLLSFAIAENGSGDFIGVTGFSPRENNEMEVFYAFLPKYWGKGFATEILASLTAYILIETDYGTVVAPITQNNHASIKVAEKNGFINCGLREDPNYKDLIFIFKKKKN</sequence>
<dbReference type="Proteomes" id="UP001172083">
    <property type="component" value="Unassembled WGS sequence"/>
</dbReference>
<dbReference type="InterPro" id="IPR000182">
    <property type="entry name" value="GNAT_dom"/>
</dbReference>
<protein>
    <submittedName>
        <fullName evidence="2">GNAT family N-acetyltransferase</fullName>
    </submittedName>
</protein>
<dbReference type="InterPro" id="IPR016181">
    <property type="entry name" value="Acyl_CoA_acyltransferase"/>
</dbReference>
<dbReference type="Gene3D" id="3.40.630.30">
    <property type="match status" value="1"/>
</dbReference>
<dbReference type="EMBL" id="JAUJEB010000005">
    <property type="protein sequence ID" value="MDN5214739.1"/>
    <property type="molecule type" value="Genomic_DNA"/>
</dbReference>
<evidence type="ECO:0000313" key="3">
    <source>
        <dbReference type="Proteomes" id="UP001172083"/>
    </source>
</evidence>
<gene>
    <name evidence="2" type="ORF">QQ020_21855</name>
</gene>
<dbReference type="InterPro" id="IPR051531">
    <property type="entry name" value="N-acetyltransferase"/>
</dbReference>
<proteinExistence type="predicted"/>
<dbReference type="PROSITE" id="PS51186">
    <property type="entry name" value="GNAT"/>
    <property type="match status" value="1"/>
</dbReference>
<feature type="domain" description="N-acetyltransferase" evidence="1">
    <location>
        <begin position="12"/>
        <end position="173"/>
    </location>
</feature>
<name>A0ABT8LAF6_9BACT</name>
<keyword evidence="3" id="KW-1185">Reference proteome</keyword>
<dbReference type="SUPFAM" id="SSF55729">
    <property type="entry name" value="Acyl-CoA N-acyltransferases (Nat)"/>
    <property type="match status" value="1"/>
</dbReference>
<reference evidence="2" key="1">
    <citation type="submission" date="2023-06" db="EMBL/GenBank/DDBJ databases">
        <title>Genomic of Agaribacillus aureum.</title>
        <authorList>
            <person name="Wang G."/>
        </authorList>
    </citation>
    <scope>NUCLEOTIDE SEQUENCE</scope>
    <source>
        <strain evidence="2">BMA12</strain>
    </source>
</reference>
<comment type="caution">
    <text evidence="2">The sequence shown here is derived from an EMBL/GenBank/DDBJ whole genome shotgun (WGS) entry which is preliminary data.</text>
</comment>
<evidence type="ECO:0000313" key="2">
    <source>
        <dbReference type="EMBL" id="MDN5214739.1"/>
    </source>
</evidence>
<dbReference type="PANTHER" id="PTHR43792">
    <property type="entry name" value="GNAT FAMILY, PUTATIVE (AFU_ORTHOLOGUE AFUA_3G00765)-RELATED-RELATED"/>
    <property type="match status" value="1"/>
</dbReference>
<organism evidence="2 3">
    <name type="scientific">Agaribacillus aureus</name>
    <dbReference type="NCBI Taxonomy" id="3051825"/>
    <lineage>
        <taxon>Bacteria</taxon>
        <taxon>Pseudomonadati</taxon>
        <taxon>Bacteroidota</taxon>
        <taxon>Cytophagia</taxon>
        <taxon>Cytophagales</taxon>
        <taxon>Splendidivirgaceae</taxon>
        <taxon>Agaribacillus</taxon>
    </lineage>
</organism>
<dbReference type="Pfam" id="PF13302">
    <property type="entry name" value="Acetyltransf_3"/>
    <property type="match status" value="1"/>
</dbReference>
<dbReference type="RefSeq" id="WP_346760078.1">
    <property type="nucleotide sequence ID" value="NZ_JAUJEB010000005.1"/>
</dbReference>